<gene>
    <name evidence="1" type="ORF">BHC46_12175</name>
</gene>
<accession>A0A2N9XB64</accession>
<proteinExistence type="predicted"/>
<organism evidence="1 2">
    <name type="scientific">Snodgrassella alvi</name>
    <dbReference type="NCBI Taxonomy" id="1196083"/>
    <lineage>
        <taxon>Bacteria</taxon>
        <taxon>Pseudomonadati</taxon>
        <taxon>Pseudomonadota</taxon>
        <taxon>Betaproteobacteria</taxon>
        <taxon>Neisseriales</taxon>
        <taxon>Neisseriaceae</taxon>
        <taxon>Snodgrassella</taxon>
    </lineage>
</organism>
<sequence length="60" mass="7167">MKKYPIAWRFNSKDCLLSSAEKSKIVFLDPEEPDHLWNMTFPFEHIIKMDSSFFSVIEKN</sequence>
<dbReference type="AlphaFoldDB" id="A0A2N9XB64"/>
<dbReference type="EMBL" id="MEIP01000030">
    <property type="protein sequence ID" value="PIT43755.1"/>
    <property type="molecule type" value="Genomic_DNA"/>
</dbReference>
<protein>
    <submittedName>
        <fullName evidence="1">Uncharacterized protein</fullName>
    </submittedName>
</protein>
<comment type="caution">
    <text evidence="1">The sequence shown here is derived from an EMBL/GenBank/DDBJ whole genome shotgun (WGS) entry which is preliminary data.</text>
</comment>
<evidence type="ECO:0000313" key="1">
    <source>
        <dbReference type="EMBL" id="PIT43755.1"/>
    </source>
</evidence>
<reference evidence="1 2" key="1">
    <citation type="journal article" date="2017" name="MBio">
        <title>Type VI secretion-mediated competition in the bee gut microbiome.</title>
        <authorList>
            <person name="Steele M.I."/>
            <person name="Kwong W.K."/>
            <person name="Powell J.E."/>
            <person name="Whiteley M."/>
            <person name="Moran N.A."/>
        </authorList>
    </citation>
    <scope>NUCLEOTIDE SEQUENCE [LARGE SCALE GENOMIC DNA]</scope>
    <source>
        <strain evidence="1 2">Ruf1-X</strain>
    </source>
</reference>
<dbReference type="Proteomes" id="UP000229970">
    <property type="component" value="Unassembled WGS sequence"/>
</dbReference>
<evidence type="ECO:0000313" key="2">
    <source>
        <dbReference type="Proteomes" id="UP000229970"/>
    </source>
</evidence>
<name>A0A2N9XB64_9NEIS</name>